<proteinExistence type="predicted"/>
<protein>
    <recommendedName>
        <fullName evidence="3">DUF2071 domain-containing protein</fullName>
    </recommendedName>
</protein>
<dbReference type="EMBL" id="LUAW01000034">
    <property type="protein sequence ID" value="KYQ71045.1"/>
    <property type="molecule type" value="Genomic_DNA"/>
</dbReference>
<dbReference type="Proteomes" id="UP000076276">
    <property type="component" value="Unassembled WGS sequence"/>
</dbReference>
<dbReference type="InterPro" id="IPR018644">
    <property type="entry name" value="DUF2071"/>
</dbReference>
<evidence type="ECO:0000313" key="2">
    <source>
        <dbReference type="Proteomes" id="UP000076276"/>
    </source>
</evidence>
<dbReference type="RefSeq" id="WP_067670630.1">
    <property type="nucleotide sequence ID" value="NZ_CBCSIK010000011.1"/>
</dbReference>
<name>A0A151XZ81_9GAMM</name>
<accession>A0A151XZ81</accession>
<dbReference type="Pfam" id="PF09844">
    <property type="entry name" value="DUF2071"/>
    <property type="match status" value="1"/>
</dbReference>
<reference evidence="1 2" key="1">
    <citation type="submission" date="2016-03" db="EMBL/GenBank/DDBJ databases">
        <title>Acinetobacter genomospecies 28 strain ANC 4149.</title>
        <authorList>
            <person name="Radolfova-Krizova L."/>
            <person name="Nemec A."/>
        </authorList>
    </citation>
    <scope>NUCLEOTIDE SEQUENCE [LARGE SCALE GENOMIC DNA]</scope>
    <source>
        <strain evidence="1 2">ANC 4149</strain>
    </source>
</reference>
<dbReference type="AlphaFoldDB" id="A0A151XZ81"/>
<dbReference type="OrthoDB" id="5707016at2"/>
<keyword evidence="2" id="KW-1185">Reference proteome</keyword>
<sequence>MTFPQLKFQDFLHPRPQPKGIDVQCKLQHFALITYAIEPARFQDIIPARFQLDTIQYQGAEKALMSVVPFIDVDFTSAVYPFPKFTMGQTNYRVYVIDQKTQERCVWFIGTTLDSWTLIVPRYLWQLPWHAANFEFDCQQNASGLYQQYKMQTRSEWAGAELHLTQSEEDAWQYQGFPDLESYQVFLTHPLAGFYHRRDGQLGTYRVWHDRLQPKPAQLHHARFELLARMNLVSFEDQLKPYSVLIEPINAFTIYLPPAILEK</sequence>
<evidence type="ECO:0008006" key="3">
    <source>
        <dbReference type="Google" id="ProtNLM"/>
    </source>
</evidence>
<comment type="caution">
    <text evidence="1">The sequence shown here is derived from an EMBL/GenBank/DDBJ whole genome shotgun (WGS) entry which is preliminary data.</text>
</comment>
<gene>
    <name evidence="1" type="ORF">AZH43_02615</name>
</gene>
<organism evidence="1 2">
    <name type="scientific">Acinetobacter pragensis</name>
    <dbReference type="NCBI Taxonomy" id="1806892"/>
    <lineage>
        <taxon>Bacteria</taxon>
        <taxon>Pseudomonadati</taxon>
        <taxon>Pseudomonadota</taxon>
        <taxon>Gammaproteobacteria</taxon>
        <taxon>Moraxellales</taxon>
        <taxon>Moraxellaceae</taxon>
        <taxon>Acinetobacter</taxon>
    </lineage>
</organism>
<evidence type="ECO:0000313" key="1">
    <source>
        <dbReference type="EMBL" id="KYQ71045.1"/>
    </source>
</evidence>